<evidence type="ECO:0000313" key="5">
    <source>
        <dbReference type="Proteomes" id="UP001497482"/>
    </source>
</evidence>
<dbReference type="InterPro" id="IPR036389">
    <property type="entry name" value="RNase_III_sf"/>
</dbReference>
<dbReference type="Pfam" id="PF14622">
    <property type="entry name" value="Ribonucleas_3_3"/>
    <property type="match status" value="1"/>
</dbReference>
<evidence type="ECO:0000256" key="2">
    <source>
        <dbReference type="SAM" id="Phobius"/>
    </source>
</evidence>
<dbReference type="PANTHER" id="PTHR11207">
    <property type="entry name" value="RIBONUCLEASE III"/>
    <property type="match status" value="1"/>
</dbReference>
<gene>
    <name evidence="4" type="ORF">KC01_LOCUS25034</name>
</gene>
<evidence type="ECO:0000256" key="1">
    <source>
        <dbReference type="ARBA" id="ARBA00022884"/>
    </source>
</evidence>
<proteinExistence type="predicted"/>
<reference evidence="4 5" key="1">
    <citation type="submission" date="2024-04" db="EMBL/GenBank/DDBJ databases">
        <authorList>
            <person name="Waldvogel A.-M."/>
            <person name="Schoenle A."/>
        </authorList>
    </citation>
    <scope>NUCLEOTIDE SEQUENCE [LARGE SCALE GENOMIC DNA]</scope>
</reference>
<dbReference type="SUPFAM" id="SSF49842">
    <property type="entry name" value="TNF-like"/>
    <property type="match status" value="1"/>
</dbReference>
<dbReference type="EMBL" id="OZ035843">
    <property type="protein sequence ID" value="CAL1596335.1"/>
    <property type="molecule type" value="Genomic_DNA"/>
</dbReference>
<dbReference type="GO" id="GO:0003723">
    <property type="term" value="F:RNA binding"/>
    <property type="evidence" value="ECO:0007669"/>
    <property type="project" value="UniProtKB-KW"/>
</dbReference>
<dbReference type="SUPFAM" id="SSF69065">
    <property type="entry name" value="RNase III domain-like"/>
    <property type="match status" value="1"/>
</dbReference>
<evidence type="ECO:0000313" key="4">
    <source>
        <dbReference type="EMBL" id="CAL1596335.1"/>
    </source>
</evidence>
<dbReference type="GO" id="GO:0031054">
    <property type="term" value="P:pre-miRNA processing"/>
    <property type="evidence" value="ECO:0007669"/>
    <property type="project" value="TreeGrafter"/>
</dbReference>
<organism evidence="4 5">
    <name type="scientific">Knipowitschia caucasica</name>
    <name type="common">Caucasian dwarf goby</name>
    <name type="synonym">Pomatoschistus caucasicus</name>
    <dbReference type="NCBI Taxonomy" id="637954"/>
    <lineage>
        <taxon>Eukaryota</taxon>
        <taxon>Metazoa</taxon>
        <taxon>Chordata</taxon>
        <taxon>Craniata</taxon>
        <taxon>Vertebrata</taxon>
        <taxon>Euteleostomi</taxon>
        <taxon>Actinopterygii</taxon>
        <taxon>Neopterygii</taxon>
        <taxon>Teleostei</taxon>
        <taxon>Neoteleostei</taxon>
        <taxon>Acanthomorphata</taxon>
        <taxon>Gobiaria</taxon>
        <taxon>Gobiiformes</taxon>
        <taxon>Gobioidei</taxon>
        <taxon>Gobiidae</taxon>
        <taxon>Gobiinae</taxon>
        <taxon>Knipowitschia</taxon>
    </lineage>
</organism>
<feature type="domain" description="RNase III" evidence="3">
    <location>
        <begin position="293"/>
        <end position="381"/>
    </location>
</feature>
<dbReference type="CDD" id="cd00593">
    <property type="entry name" value="RIBOc"/>
    <property type="match status" value="1"/>
</dbReference>
<feature type="transmembrane region" description="Helical" evidence="2">
    <location>
        <begin position="62"/>
        <end position="85"/>
    </location>
</feature>
<evidence type="ECO:0000259" key="3">
    <source>
        <dbReference type="PROSITE" id="PS50142"/>
    </source>
</evidence>
<dbReference type="PROSITE" id="PS50142">
    <property type="entry name" value="RNASE_3_2"/>
    <property type="match status" value="1"/>
</dbReference>
<dbReference type="PROSITE" id="PS00517">
    <property type="entry name" value="RNASE_3_1"/>
    <property type="match status" value="1"/>
</dbReference>
<dbReference type="InterPro" id="IPR008983">
    <property type="entry name" value="Tumour_necrosis_fac-like_dom"/>
</dbReference>
<accession>A0AAV2L589</accession>
<dbReference type="GO" id="GO:0004525">
    <property type="term" value="F:ribonuclease III activity"/>
    <property type="evidence" value="ECO:0007669"/>
    <property type="project" value="InterPro"/>
</dbReference>
<keyword evidence="2" id="KW-1133">Transmembrane helix</keyword>
<dbReference type="SMART" id="SM00535">
    <property type="entry name" value="RIBOc"/>
    <property type="match status" value="1"/>
</dbReference>
<keyword evidence="2" id="KW-0812">Transmembrane</keyword>
<protein>
    <recommendedName>
        <fullName evidence="3">RNase III domain-containing protein</fullName>
    </recommendedName>
</protein>
<sequence length="444" mass="49516">MRWTASPRPGARNLLYLKHARRRPCQRLGRPPFLGRVRGEAPPDDGTLTFALLHRMETGRTCALVFLFIWCGGLTLTVIVMATMLTTLNQQQTQVVVSTLQPTMNPSVSSSPVYVQPGKRTSSAVTYIQLSATCQTCWVQDSDLSEDLSCGSHCPLYGLNGSIHCRQEGLYWLYVHVSFVKQNSQTEPRTVTVKKNAVPGMVMSRELIKVTVPASQQTVFMMKILAMTHPSHHLNFGMNPDHARNSLSNCGIRQPKYGDRKVHHMYMRKKGINTLINIMSRLGQDDPSPSRINHNERLEFLGDAVVEFLTSVHLYYLFPSLEEGGLATYRTAIVQNQHLAMLAKKLELDRFMLYAHGPDLCRESDLRHAMANCFEALIGGVCQLAPPQRGLSLGLKALCSPASPISPVSPRLPHLPEREQINAFKVTFYCLGVKTSGLCEKASI</sequence>
<dbReference type="PANTHER" id="PTHR11207:SF0">
    <property type="entry name" value="RIBONUCLEASE 3"/>
    <property type="match status" value="1"/>
</dbReference>
<name>A0AAV2L589_KNICA</name>
<dbReference type="GO" id="GO:0031053">
    <property type="term" value="P:primary miRNA processing"/>
    <property type="evidence" value="ECO:0007669"/>
    <property type="project" value="TreeGrafter"/>
</dbReference>
<dbReference type="AlphaFoldDB" id="A0AAV2L589"/>
<dbReference type="GO" id="GO:0070877">
    <property type="term" value="C:microprocessor complex"/>
    <property type="evidence" value="ECO:0007669"/>
    <property type="project" value="TreeGrafter"/>
</dbReference>
<keyword evidence="5" id="KW-1185">Reference proteome</keyword>
<dbReference type="InterPro" id="IPR000999">
    <property type="entry name" value="RNase_III_dom"/>
</dbReference>
<keyword evidence="1" id="KW-0694">RNA-binding</keyword>
<keyword evidence="2" id="KW-0472">Membrane</keyword>
<dbReference type="Gene3D" id="1.10.1520.10">
    <property type="entry name" value="Ribonuclease III domain"/>
    <property type="match status" value="1"/>
</dbReference>
<dbReference type="Proteomes" id="UP001497482">
    <property type="component" value="Chromosome 21"/>
</dbReference>